<name>A0A7S1EY02_NOCSC</name>
<dbReference type="EMBL" id="HBFQ01009522">
    <property type="protein sequence ID" value="CAD8832321.1"/>
    <property type="molecule type" value="Transcribed_RNA"/>
</dbReference>
<accession>A0A7S1EY02</accession>
<evidence type="ECO:0000313" key="1">
    <source>
        <dbReference type="EMBL" id="CAD8832321.1"/>
    </source>
</evidence>
<sequence length="247" mass="28865">MPSSLRAREGKLSVQEMKAQLETLRKPTAKMMEEVFKKYYDLCMAADPPMTQIDLCEPSINWKALLMSLPPPQNSSILGCGIRKVILKETDCVYEGIYRFHVERLDGSLEVFEWREAYDDPYHSYKDKSFRHDVDTALRAAVLPQLIEYKEMLAKDNQMEFYSSISGSALPWERAVVQHFPTTFESLVDAFLNEKQLRLEQVKLEHCAEHAYRIQDPELLERWRAFHRATAHYRIISTSEAMEEDHL</sequence>
<dbReference type="AlphaFoldDB" id="A0A7S1EY02"/>
<protein>
    <submittedName>
        <fullName evidence="1">Uncharacterized protein</fullName>
    </submittedName>
</protein>
<gene>
    <name evidence="1" type="ORF">NSCI0253_LOCUS6668</name>
</gene>
<reference evidence="1" key="1">
    <citation type="submission" date="2021-01" db="EMBL/GenBank/DDBJ databases">
        <authorList>
            <person name="Corre E."/>
            <person name="Pelletier E."/>
            <person name="Niang G."/>
            <person name="Scheremetjew M."/>
            <person name="Finn R."/>
            <person name="Kale V."/>
            <person name="Holt S."/>
            <person name="Cochrane G."/>
            <person name="Meng A."/>
            <person name="Brown T."/>
            <person name="Cohen L."/>
        </authorList>
    </citation>
    <scope>NUCLEOTIDE SEQUENCE</scope>
</reference>
<proteinExistence type="predicted"/>
<organism evidence="1">
    <name type="scientific">Noctiluca scintillans</name>
    <name type="common">Sea sparkle</name>
    <name type="synonym">Red tide dinoflagellate</name>
    <dbReference type="NCBI Taxonomy" id="2966"/>
    <lineage>
        <taxon>Eukaryota</taxon>
        <taxon>Sar</taxon>
        <taxon>Alveolata</taxon>
        <taxon>Dinophyceae</taxon>
        <taxon>Noctilucales</taxon>
        <taxon>Noctilucaceae</taxon>
        <taxon>Noctiluca</taxon>
    </lineage>
</organism>